<keyword evidence="1" id="KW-0472">Membrane</keyword>
<keyword evidence="3" id="KW-1185">Reference proteome</keyword>
<dbReference type="EMBL" id="NQXA01000001">
    <property type="protein sequence ID" value="PHQ31103.1"/>
    <property type="molecule type" value="Genomic_DNA"/>
</dbReference>
<evidence type="ECO:0000256" key="1">
    <source>
        <dbReference type="SAM" id="Phobius"/>
    </source>
</evidence>
<accession>A0A2G1VWE0</accession>
<name>A0A2G1VWE0_9FLAO</name>
<dbReference type="AlphaFoldDB" id="A0A2G1VWE0"/>
<gene>
    <name evidence="2" type="ORF">CJ305_02460</name>
</gene>
<feature type="transmembrane region" description="Helical" evidence="1">
    <location>
        <begin position="145"/>
        <end position="170"/>
    </location>
</feature>
<comment type="caution">
    <text evidence="2">The sequence shown here is derived from an EMBL/GenBank/DDBJ whole genome shotgun (WGS) entry which is preliminary data.</text>
</comment>
<proteinExistence type="predicted"/>
<keyword evidence="1" id="KW-0812">Transmembrane</keyword>
<feature type="transmembrane region" description="Helical" evidence="1">
    <location>
        <begin position="26"/>
        <end position="48"/>
    </location>
</feature>
<feature type="transmembrane region" description="Helical" evidence="1">
    <location>
        <begin position="54"/>
        <end position="72"/>
    </location>
</feature>
<protein>
    <submittedName>
        <fullName evidence="2">Uncharacterized protein</fullName>
    </submittedName>
</protein>
<evidence type="ECO:0000313" key="2">
    <source>
        <dbReference type="EMBL" id="PHQ31103.1"/>
    </source>
</evidence>
<feature type="transmembrane region" description="Helical" evidence="1">
    <location>
        <begin position="190"/>
        <end position="208"/>
    </location>
</feature>
<keyword evidence="1" id="KW-1133">Transmembrane helix</keyword>
<feature type="transmembrane region" description="Helical" evidence="1">
    <location>
        <begin position="107"/>
        <end position="133"/>
    </location>
</feature>
<sequence>MNFLEMFSLLTGLFFWNKFKGSAIPWFILFLGYNFLNEVFAAFFYIYKLVDTNIVFYNIRFLIYFVLLFLLYNSQLRQSGFKKATLAFIGLWLFSYIYFIIASDFWFQFAVLPAISGGFLLMIVILFYLIEIINKSSLLSIKSNLYLYISLGLLLEAVVQLPVFITWFLGWTQVTEISDARNAFFNSLRQVSYAASCVMYIIFIYGFYKSKPQEVKS</sequence>
<reference evidence="2 3" key="1">
    <citation type="submission" date="2017-08" db="EMBL/GenBank/DDBJ databases">
        <title>The whole genome shortgun sequences of strain Leeuwenhoekiella nanhaiensis G18 from the South China Sea.</title>
        <authorList>
            <person name="Liu Q."/>
        </authorList>
    </citation>
    <scope>NUCLEOTIDE SEQUENCE [LARGE SCALE GENOMIC DNA]</scope>
    <source>
        <strain evidence="2 3">G18</strain>
    </source>
</reference>
<dbReference type="Proteomes" id="UP000229433">
    <property type="component" value="Unassembled WGS sequence"/>
</dbReference>
<evidence type="ECO:0000313" key="3">
    <source>
        <dbReference type="Proteomes" id="UP000229433"/>
    </source>
</evidence>
<feature type="transmembrane region" description="Helical" evidence="1">
    <location>
        <begin position="84"/>
        <end position="101"/>
    </location>
</feature>
<organism evidence="2 3">
    <name type="scientific">Leeuwenhoekiella nanhaiensis</name>
    <dbReference type="NCBI Taxonomy" id="1655491"/>
    <lineage>
        <taxon>Bacteria</taxon>
        <taxon>Pseudomonadati</taxon>
        <taxon>Bacteroidota</taxon>
        <taxon>Flavobacteriia</taxon>
        <taxon>Flavobacteriales</taxon>
        <taxon>Flavobacteriaceae</taxon>
        <taxon>Leeuwenhoekiella</taxon>
    </lineage>
</organism>